<feature type="transmembrane region" description="Helical" evidence="1">
    <location>
        <begin position="66"/>
        <end position="89"/>
    </location>
</feature>
<keyword evidence="1" id="KW-0812">Transmembrane</keyword>
<comment type="caution">
    <text evidence="2">The sequence shown here is derived from an EMBL/GenBank/DDBJ whole genome shotgun (WGS) entry which is preliminary data.</text>
</comment>
<feature type="transmembrane region" description="Helical" evidence="1">
    <location>
        <begin position="95"/>
        <end position="118"/>
    </location>
</feature>
<dbReference type="RefSeq" id="WP_379664060.1">
    <property type="nucleotide sequence ID" value="NZ_JBHUDG010000049.1"/>
</dbReference>
<keyword evidence="3" id="KW-1185">Reference proteome</keyword>
<proteinExistence type="predicted"/>
<dbReference type="EMBL" id="JBHUDG010000049">
    <property type="protein sequence ID" value="MFD1631693.1"/>
    <property type="molecule type" value="Genomic_DNA"/>
</dbReference>
<gene>
    <name evidence="2" type="ORF">ACFSAH_17600</name>
</gene>
<name>A0ABW4IG29_9SPHI</name>
<evidence type="ECO:0000313" key="3">
    <source>
        <dbReference type="Proteomes" id="UP001597118"/>
    </source>
</evidence>
<reference evidence="3" key="1">
    <citation type="journal article" date="2019" name="Int. J. Syst. Evol. Microbiol.">
        <title>The Global Catalogue of Microorganisms (GCM) 10K type strain sequencing project: providing services to taxonomists for standard genome sequencing and annotation.</title>
        <authorList>
            <consortium name="The Broad Institute Genomics Platform"/>
            <consortium name="The Broad Institute Genome Sequencing Center for Infectious Disease"/>
            <person name="Wu L."/>
            <person name="Ma J."/>
        </authorList>
    </citation>
    <scope>NUCLEOTIDE SEQUENCE [LARGE SCALE GENOMIC DNA]</scope>
    <source>
        <strain evidence="3">CCUG 53762</strain>
    </source>
</reference>
<protein>
    <recommendedName>
        <fullName evidence="4">ATP synthase protein I</fullName>
    </recommendedName>
</protein>
<keyword evidence="1" id="KW-0472">Membrane</keyword>
<evidence type="ECO:0000256" key="1">
    <source>
        <dbReference type="SAM" id="Phobius"/>
    </source>
</evidence>
<keyword evidence="1" id="KW-1133">Transmembrane helix</keyword>
<dbReference type="Proteomes" id="UP001597118">
    <property type="component" value="Unassembled WGS sequence"/>
</dbReference>
<feature type="transmembrane region" description="Helical" evidence="1">
    <location>
        <begin position="34"/>
        <end position="54"/>
    </location>
</feature>
<sequence>MNKFFLYFAAYTLFLITISWFLKDVLGLNEYFIPKYWVIFGFMAGISVVVYLVSWYGIRNGGEGQVLMTMGGIVIRLLMSMLLALFYINKFKVDPIIFVVNFFSAYFLFTVFEIYCLLINLRHQIKK</sequence>
<evidence type="ECO:0008006" key="4">
    <source>
        <dbReference type="Google" id="ProtNLM"/>
    </source>
</evidence>
<accession>A0ABW4IG29</accession>
<evidence type="ECO:0000313" key="2">
    <source>
        <dbReference type="EMBL" id="MFD1631693.1"/>
    </source>
</evidence>
<feature type="transmembrane region" description="Helical" evidence="1">
    <location>
        <begin position="5"/>
        <end position="22"/>
    </location>
</feature>
<organism evidence="2 3">
    <name type="scientific">Pseudopedobacter beijingensis</name>
    <dbReference type="NCBI Taxonomy" id="1207056"/>
    <lineage>
        <taxon>Bacteria</taxon>
        <taxon>Pseudomonadati</taxon>
        <taxon>Bacteroidota</taxon>
        <taxon>Sphingobacteriia</taxon>
        <taxon>Sphingobacteriales</taxon>
        <taxon>Sphingobacteriaceae</taxon>
        <taxon>Pseudopedobacter</taxon>
    </lineage>
</organism>